<name>A0ABY7D068_9BASI</name>
<dbReference type="RefSeq" id="XP_053026381.1">
    <property type="nucleotide sequence ID" value="XM_053162402.1"/>
</dbReference>
<evidence type="ECO:0000313" key="1">
    <source>
        <dbReference type="EMBL" id="WAQ90826.1"/>
    </source>
</evidence>
<protein>
    <recommendedName>
        <fullName evidence="3">Phosphoenolpyruvate carboxykinase (ATP)</fullName>
    </recommendedName>
</protein>
<dbReference type="Proteomes" id="UP001164743">
    <property type="component" value="Chromosome 13A"/>
</dbReference>
<dbReference type="PANTHER" id="PTHR30031:SF0">
    <property type="entry name" value="PHOSPHOENOLPYRUVATE CARBOXYKINASE (ATP)"/>
    <property type="match status" value="1"/>
</dbReference>
<dbReference type="Gene3D" id="2.170.8.10">
    <property type="entry name" value="Phosphoenolpyruvate Carboxykinase, domain 2"/>
    <property type="match status" value="1"/>
</dbReference>
<accession>A0ABY7D068</accession>
<sequence length="241" mass="26987">MLIGYDEPVWSDNGVFKIEGGCYAKCIGLSAEKEPDIYQAIWQCTYPIEFIPNAKIPCLSTAQPLNVVYLTCNAYGMLLTCTQAQYWFLMGYTSKTPGTEDAFSTCFGQPFVVLHPLKYVTMLAERMDKVQAKCWLINTGWVGGKFGVGLQCSLKYTCKLINVIHNGSLAKAKFENFDVFNPSIPKSLPEVPNTVLNPAKAWKNTSPFEANQKKLATMFKDAFKKYKKEVLQDVKDTGPQV</sequence>
<dbReference type="EMBL" id="CP110433">
    <property type="protein sequence ID" value="WAQ90826.1"/>
    <property type="molecule type" value="Genomic_DNA"/>
</dbReference>
<dbReference type="Pfam" id="PF01293">
    <property type="entry name" value="PEPCK_ATP"/>
    <property type="match status" value="2"/>
</dbReference>
<organism evidence="1 2">
    <name type="scientific">Puccinia triticina</name>
    <dbReference type="NCBI Taxonomy" id="208348"/>
    <lineage>
        <taxon>Eukaryota</taxon>
        <taxon>Fungi</taxon>
        <taxon>Dikarya</taxon>
        <taxon>Basidiomycota</taxon>
        <taxon>Pucciniomycotina</taxon>
        <taxon>Pucciniomycetes</taxon>
        <taxon>Pucciniales</taxon>
        <taxon>Pucciniaceae</taxon>
        <taxon>Puccinia</taxon>
    </lineage>
</organism>
<reference evidence="1" key="1">
    <citation type="submission" date="2022-10" db="EMBL/GenBank/DDBJ databases">
        <title>Puccinia triticina Genome sequencing and assembly.</title>
        <authorList>
            <person name="Li C."/>
        </authorList>
    </citation>
    <scope>NUCLEOTIDE SEQUENCE</scope>
    <source>
        <strain evidence="1">Pt15</strain>
    </source>
</reference>
<keyword evidence="2" id="KW-1185">Reference proteome</keyword>
<dbReference type="PANTHER" id="PTHR30031">
    <property type="entry name" value="PHOSPHOENOLPYRUVATE CARBOXYKINASE ATP"/>
    <property type="match status" value="1"/>
</dbReference>
<gene>
    <name evidence="1" type="ORF">PtA15_13A225</name>
</gene>
<dbReference type="SUPFAM" id="SSF53795">
    <property type="entry name" value="PEP carboxykinase-like"/>
    <property type="match status" value="1"/>
</dbReference>
<dbReference type="InterPro" id="IPR013035">
    <property type="entry name" value="PEP_carboxykinase_C"/>
</dbReference>
<proteinExistence type="predicted"/>
<evidence type="ECO:0000313" key="2">
    <source>
        <dbReference type="Proteomes" id="UP001164743"/>
    </source>
</evidence>
<dbReference type="InterPro" id="IPR001272">
    <property type="entry name" value="PEP_carboxykinase_ATP"/>
</dbReference>
<dbReference type="GeneID" id="77803297"/>
<dbReference type="Gene3D" id="3.90.228.20">
    <property type="match status" value="1"/>
</dbReference>
<evidence type="ECO:0008006" key="3">
    <source>
        <dbReference type="Google" id="ProtNLM"/>
    </source>
</evidence>